<feature type="compositionally biased region" description="Low complexity" evidence="3">
    <location>
        <begin position="1424"/>
        <end position="1438"/>
    </location>
</feature>
<feature type="signal peptide" evidence="4">
    <location>
        <begin position="1"/>
        <end position="22"/>
    </location>
</feature>
<feature type="region of interest" description="Disordered" evidence="3">
    <location>
        <begin position="617"/>
        <end position="664"/>
    </location>
</feature>
<feature type="compositionally biased region" description="Pro residues" evidence="3">
    <location>
        <begin position="622"/>
        <end position="631"/>
    </location>
</feature>
<feature type="compositionally biased region" description="Acidic residues" evidence="3">
    <location>
        <begin position="1687"/>
        <end position="1697"/>
    </location>
</feature>
<feature type="region of interest" description="Disordered" evidence="3">
    <location>
        <begin position="1227"/>
        <end position="1314"/>
    </location>
</feature>
<evidence type="ECO:0000256" key="4">
    <source>
        <dbReference type="SAM" id="SignalP"/>
    </source>
</evidence>
<feature type="coiled-coil region" evidence="2">
    <location>
        <begin position="2303"/>
        <end position="2380"/>
    </location>
</feature>
<reference evidence="5 6" key="1">
    <citation type="submission" date="2019-12" db="EMBL/GenBank/DDBJ databases">
        <title>Draft genome sequence of the ascomycete Xylaria multiplex DSM 110363.</title>
        <authorList>
            <person name="Buettner E."/>
            <person name="Kellner H."/>
        </authorList>
    </citation>
    <scope>NUCLEOTIDE SEQUENCE [LARGE SCALE GENOMIC DNA]</scope>
    <source>
        <strain evidence="5 6">DSM 110363</strain>
    </source>
</reference>
<dbReference type="InParanoid" id="A0A7C8MUD4"/>
<feature type="region of interest" description="Disordered" evidence="3">
    <location>
        <begin position="1359"/>
        <end position="1491"/>
    </location>
</feature>
<dbReference type="PANTHER" id="PTHR32083:SF0">
    <property type="entry name" value="CILIA AND FLAGELLA-ASSOCIATED PROTEIN 58"/>
    <property type="match status" value="1"/>
</dbReference>
<feature type="compositionally biased region" description="Polar residues" evidence="3">
    <location>
        <begin position="2555"/>
        <end position="2568"/>
    </location>
</feature>
<evidence type="ECO:0000256" key="3">
    <source>
        <dbReference type="SAM" id="MobiDB-lite"/>
    </source>
</evidence>
<feature type="compositionally biased region" description="Polar residues" evidence="3">
    <location>
        <begin position="2577"/>
        <end position="2586"/>
    </location>
</feature>
<feature type="compositionally biased region" description="Basic and acidic residues" evidence="3">
    <location>
        <begin position="902"/>
        <end position="913"/>
    </location>
</feature>
<dbReference type="GO" id="GO:0005856">
    <property type="term" value="C:cytoskeleton"/>
    <property type="evidence" value="ECO:0007669"/>
    <property type="project" value="TreeGrafter"/>
</dbReference>
<comment type="caution">
    <text evidence="5">The sequence shown here is derived from an EMBL/GenBank/DDBJ whole genome shotgun (WGS) entry which is preliminary data.</text>
</comment>
<keyword evidence="1 2" id="KW-0175">Coiled coil</keyword>
<feature type="region of interest" description="Disordered" evidence="3">
    <location>
        <begin position="1984"/>
        <end position="2011"/>
    </location>
</feature>
<feature type="region of interest" description="Disordered" evidence="3">
    <location>
        <begin position="1511"/>
        <end position="1598"/>
    </location>
</feature>
<feature type="region of interest" description="Disordered" evidence="3">
    <location>
        <begin position="862"/>
        <end position="922"/>
    </location>
</feature>
<feature type="coiled-coil region" evidence="2">
    <location>
        <begin position="2081"/>
        <end position="2207"/>
    </location>
</feature>
<feature type="region of interest" description="Disordered" evidence="3">
    <location>
        <begin position="274"/>
        <end position="293"/>
    </location>
</feature>
<feature type="compositionally biased region" description="Low complexity" evidence="3">
    <location>
        <begin position="341"/>
        <end position="350"/>
    </location>
</feature>
<feature type="compositionally biased region" description="Polar residues" evidence="3">
    <location>
        <begin position="2630"/>
        <end position="2642"/>
    </location>
</feature>
<evidence type="ECO:0000313" key="5">
    <source>
        <dbReference type="EMBL" id="KAF2970628.1"/>
    </source>
</evidence>
<feature type="region of interest" description="Disordered" evidence="3">
    <location>
        <begin position="169"/>
        <end position="240"/>
    </location>
</feature>
<feature type="region of interest" description="Disordered" evidence="3">
    <location>
        <begin position="1676"/>
        <end position="1707"/>
    </location>
</feature>
<feature type="chain" id="PRO_5028902398" description="Myosin class II heavy chain" evidence="4">
    <location>
        <begin position="23"/>
        <end position="2691"/>
    </location>
</feature>
<evidence type="ECO:0000256" key="1">
    <source>
        <dbReference type="ARBA" id="ARBA00023054"/>
    </source>
</evidence>
<accession>A0A7C8MUD4</accession>
<keyword evidence="6" id="KW-1185">Reference proteome</keyword>
<gene>
    <name evidence="5" type="ORF">GQX73_g2907</name>
</gene>
<feature type="compositionally biased region" description="Basic and acidic residues" evidence="3">
    <location>
        <begin position="1387"/>
        <end position="1396"/>
    </location>
</feature>
<feature type="region of interest" description="Disordered" evidence="3">
    <location>
        <begin position="319"/>
        <end position="384"/>
    </location>
</feature>
<sequence length="2691" mass="296492">MSYTRTTFVAIIAAALVLGVWGGEPDLAQQTQQDFDASLFAREIIRGPAQELTDLNIFKEELGGAKPVPILLSTDVDHPYSINGKNMSSFNDAINQACVDQKNACAKLANENSQDQLEVSDCDEQQSNLTYLRYLLQATPGPSALMTSSLSGRKLAAFPPRALVQDGVQAPAPRRAPSPPSSPLSSASTIDDGELSSPIFPSLQAPQLPERALGYLRTPPRSTRGTGEGQYVTASWGSPYPEADSHHLRRLSFSSEASDESPLHQLEIDTPFLRPVPSISDPQAASLPPNPSLSGSAAVLANRARRPLGGITEEWIRQHTTNDPSSEHRHWLSDGTDDSGHSSLRGSISSNEAGWFEEADPRTPRPTLHSAPVPSPAPRHPRNRSSIETLKQSASNRLAADTLGNMDSLDVEQSATQDAASIHTIESNSDITPRPTTPTKPEQGGINGSAHSMGVEFALPATPAKPTKLVLSQTPRLKKKVPWRGKNILVLIPRDEERGQPGMAPMPLDAANTESMLRSWEQLGYSIRGFDLDARGLKGALEANSQSRDEWPRLDDITKERSLRHYQVALPDLNAWRAYVDELAEAKLRALGVTPAAEEPAPQPSVSPAISNLSRQASNQFPPFPFSPPLPTSSAASNGPQGFPFQAPFLPGGQSASQSPALPAGASPVSFNAPIPGRFTSRASISISPHELPYHLSGQPSPLWSPQMLLQQQHLGRSASPSILNPMSPGSPFSPDGMSPSMGMHQRHQSLQYPMLPHQFLHRQESARASPRLQEVREDDEEETQTNPYDKSPSKTPEPAHFIRRNSSNSLQKEIDEAEYHLEEQFRSQLEHEDYSPHNEIGPREADMPTNGFTAVEPLHARGPSVHFSGIGTESDEEPRLHHPQPHSRGHSLSQKPFFDNDEVRDSTDEGSIRKSQSNTTAAAVNTHNAYEIEMNPSNLGTPAQHHDFANHLHQRSLSIASNPWAESESYPASKIHSRHGSHNSKPSLSKLNANAAEFKFNPKNNFTPGQFVFGGKPPQAPSFTPASFQAPAFVPGLPQSATSSHFSVPSTASSTIAKINPTAPVFSPNRSDFSFSTSGPKFNPDAKAFKPMGSFASSLASAGASGNESAETRPKAIFGNIDLNSSEFDNPAKTSKAIPIVRPSSRHSPEPAPHATTTDVASVGEERQDGGASRAKKQFRNEDNEDGDDVPQFAEPTPEPELLSNTEPEASILHSPLLEMGAEPDSVDATMDTRDDEDDTVNVADVTLASTVVSESTDGKLPSESNDTKATTSPSATSPDPDKVNWRPIEFSNETDIHDFNNARPFGDQEPGFNELSRPHFSATAKPFVPGSFMFGTPEVVNVPFEPDFTTQPDRLVEALEESEEDRGGSPTPGPDFPSTTVPEAQDAHEDRELSPEPAPISARGLLSSRFASPPPPPKGLKASRFASSPSASPGSVRESDSRDAVSPSPVSEEHLALPIIRSGEISDSHSYEPLPVSPPSDAGIAPLDDEMHEYTFEEIDAVMQEINENDPTMGVRRTVESPKWHQPSPLRKIPTKTATDSPPVHLQPQVPFRSEAPSPSPRQYRTLPQEHVLPKPSTELDDPFLDPPHSALSQSFDAPIQRLNNGDDLPESEWDDAFSASEQGKLEQRVNYFDGHVHDLVGNILDSRLDPLESALDAIQQALGKLYQRGSSMRRDRRSFSAEVQESDADDEDEDLPMRRSMSPRRDRRLEQIRIAVIDAMSQHQTARSLESAQFAPVEDHEAKVEPAFIKALEDMKLQITESIPNFHTDDLRSIVDEAVKNHMPSVSAPVLEDDEEANRKLAEMQLQIEALEEKLRTEESRSDAERSRVQELEDRLRVGESKVEAETTTRRAAEDRTAELRRQLEQAETKVEVEIMNRSIYDQRVHDLEERLKTQEGKTELELSTRREAEDRLSEVQRLLRISSEEEDRLRAVLEERDQKIKGIEQASGKISMRLTLLEAAQANGEQTQVELKNRLNVTDSELRDSRDEARHWRSEAEQARDSAARQADDFVQSVNENKHLHKLIETLSVQLEENERIRDTWRAKFVSLQNDMAHAAREITEENSRRSKKEQALIARHEVLDARLQAEARTRERLEVEVERLENGERAGMRAVSECKRLEALLLELRNDNHHLHQQVLAAQREAQEARDLATSEKQRAELTIEEVKESAAAEVRRAQLETREVRDSVAAEIHRAQLEIQEAKDIAAAEVERAHQEVLEVKDLVAIEAQQARESMSVELEASRDQANIAKADFEEEIAKLRSELDQVRLDADTASAHHEMMLEEVQSTKEAELQAAKSSTTTVLEELTRKHQNELEDLQARYERQINNTVEDAQRSEQNLVERLSLSASKTELLQDRVTHLEEKVQIAQEAAKAAAQAAAQASKSIAMPEPSAHSGPAGQTKQLAQAMQLPEKVSPQALRESIMVLQEQLQAREQRIEELEQTVADLDPDASIKISKRDDEITWLRELLAVRHGDLQDIITALSADVYDRESVKDATIRLKANLQMEEQERERAMNGGSALNLPNIAATISKAATPRVAQAVGPLAAAWGSWRKSNQSSRNLSGVMSSPAAGRNATPSKSNSMGSRDGRLSGLMTPPASGIRNTPQAEPSQPQPTAFGNTGRRYTAEQFANRSRGPSVTARQAEKMPLASTPPPPQDRKEPRTPPMMQSNSYDDDAHMEEFDDASFFDD</sequence>
<evidence type="ECO:0000256" key="2">
    <source>
        <dbReference type="SAM" id="Coils"/>
    </source>
</evidence>
<feature type="region of interest" description="Disordered" evidence="3">
    <location>
        <begin position="2554"/>
        <end position="2691"/>
    </location>
</feature>
<keyword evidence="4" id="KW-0732">Signal</keyword>
<proteinExistence type="predicted"/>
<name>A0A7C8MUD4_9PEZI</name>
<feature type="compositionally biased region" description="Polar residues" evidence="3">
    <location>
        <begin position="411"/>
        <end position="431"/>
    </location>
</feature>
<feature type="region of interest" description="Disordered" evidence="3">
    <location>
        <begin position="2387"/>
        <end position="2409"/>
    </location>
</feature>
<feature type="region of interest" description="Disordered" evidence="3">
    <location>
        <begin position="764"/>
        <end position="809"/>
    </location>
</feature>
<evidence type="ECO:0008006" key="7">
    <source>
        <dbReference type="Google" id="ProtNLM"/>
    </source>
</evidence>
<organism evidence="5 6">
    <name type="scientific">Xylaria multiplex</name>
    <dbReference type="NCBI Taxonomy" id="323545"/>
    <lineage>
        <taxon>Eukaryota</taxon>
        <taxon>Fungi</taxon>
        <taxon>Dikarya</taxon>
        <taxon>Ascomycota</taxon>
        <taxon>Pezizomycotina</taxon>
        <taxon>Sordariomycetes</taxon>
        <taxon>Xylariomycetidae</taxon>
        <taxon>Xylariales</taxon>
        <taxon>Xylariaceae</taxon>
        <taxon>Xylaria</taxon>
    </lineage>
</organism>
<feature type="compositionally biased region" description="Low complexity" evidence="3">
    <location>
        <begin position="1269"/>
        <end position="1280"/>
    </location>
</feature>
<dbReference type="OrthoDB" id="1293114at2759"/>
<dbReference type="Proteomes" id="UP000481858">
    <property type="component" value="Unassembled WGS sequence"/>
</dbReference>
<protein>
    <recommendedName>
        <fullName evidence="7">Myosin class II heavy chain</fullName>
    </recommendedName>
</protein>
<feature type="compositionally biased region" description="Acidic residues" evidence="3">
    <location>
        <begin position="2682"/>
        <end position="2691"/>
    </location>
</feature>
<feature type="region of interest" description="Disordered" evidence="3">
    <location>
        <begin position="411"/>
        <end position="450"/>
    </location>
</feature>
<feature type="coiled-coil region" evidence="2">
    <location>
        <begin position="2238"/>
        <end position="2272"/>
    </location>
</feature>
<dbReference type="EMBL" id="WUBL01000020">
    <property type="protein sequence ID" value="KAF2970628.1"/>
    <property type="molecule type" value="Genomic_DNA"/>
</dbReference>
<feature type="region of interest" description="Disordered" evidence="3">
    <location>
        <begin position="1139"/>
        <end position="1206"/>
    </location>
</feature>
<feature type="compositionally biased region" description="Polar residues" evidence="3">
    <location>
        <begin position="713"/>
        <end position="725"/>
    </location>
</feature>
<evidence type="ECO:0000313" key="6">
    <source>
        <dbReference type="Proteomes" id="UP000481858"/>
    </source>
</evidence>
<dbReference type="PANTHER" id="PTHR32083">
    <property type="entry name" value="CILIA AND FLAGELLA-ASSOCIATED PROTEIN 58-RELATED"/>
    <property type="match status" value="1"/>
</dbReference>
<feature type="compositionally biased region" description="Polar residues" evidence="3">
    <location>
        <begin position="2603"/>
        <end position="2620"/>
    </location>
</feature>
<feature type="region of interest" description="Disordered" evidence="3">
    <location>
        <begin position="1818"/>
        <end position="1856"/>
    </location>
</feature>
<feature type="region of interest" description="Disordered" evidence="3">
    <location>
        <begin position="713"/>
        <end position="747"/>
    </location>
</feature>